<sequence>MTIADVTQPAPPVAAKARGVAPAPSPVGTPPQTHGFKVPGVSARSAPIDKEGLAVLLTNAQRGDAQAFAQFYRRTSSLILGAILRIVNGRAEAEDILQDIYMALWQRSVIFDAQRGDVLPWIFTIARHRAINHLRGQKPLVADDALMASLPSDTASPDEISQTRRASRQLSEALSTLSAQQRQAITVAYFGGFSYTELAQVLGVPEGTAKSWIRRGLASLRQMLDR</sequence>
<dbReference type="CDD" id="cd06171">
    <property type="entry name" value="Sigma70_r4"/>
    <property type="match status" value="1"/>
</dbReference>
<feature type="domain" description="RNA polymerase sigma-70 region 2" evidence="6">
    <location>
        <begin position="71"/>
        <end position="138"/>
    </location>
</feature>
<evidence type="ECO:0000256" key="2">
    <source>
        <dbReference type="ARBA" id="ARBA00023015"/>
    </source>
</evidence>
<gene>
    <name evidence="8" type="primary">sigK_2</name>
    <name evidence="8" type="ORF">NCTC13160_01073</name>
</gene>
<accession>A0A378YGI0</accession>
<comment type="similarity">
    <text evidence="1">Belongs to the sigma-70 factor family. ECF subfamily.</text>
</comment>
<dbReference type="AlphaFoldDB" id="A0A378YGI0"/>
<feature type="domain" description="RNA polymerase sigma factor 70 region 4 type 2" evidence="7">
    <location>
        <begin position="168"/>
        <end position="220"/>
    </location>
</feature>
<dbReference type="GO" id="GO:0003677">
    <property type="term" value="F:DNA binding"/>
    <property type="evidence" value="ECO:0007669"/>
    <property type="project" value="InterPro"/>
</dbReference>
<dbReference type="RefSeq" id="WP_048806387.1">
    <property type="nucleotide sequence ID" value="NZ_CP009553.3"/>
</dbReference>
<dbReference type="InterPro" id="IPR013324">
    <property type="entry name" value="RNA_pol_sigma_r3/r4-like"/>
</dbReference>
<name>A0A378YGI0_9BURK</name>
<evidence type="ECO:0000259" key="7">
    <source>
        <dbReference type="Pfam" id="PF08281"/>
    </source>
</evidence>
<dbReference type="PANTHER" id="PTHR43133">
    <property type="entry name" value="RNA POLYMERASE ECF-TYPE SIGMA FACTO"/>
    <property type="match status" value="1"/>
</dbReference>
<dbReference type="NCBIfam" id="TIGR02937">
    <property type="entry name" value="sigma70-ECF"/>
    <property type="match status" value="1"/>
</dbReference>
<keyword evidence="3" id="KW-0731">Sigma factor</keyword>
<evidence type="ECO:0000256" key="3">
    <source>
        <dbReference type="ARBA" id="ARBA00023082"/>
    </source>
</evidence>
<keyword evidence="2" id="KW-0805">Transcription regulation</keyword>
<evidence type="ECO:0000313" key="8">
    <source>
        <dbReference type="EMBL" id="SUA75853.1"/>
    </source>
</evidence>
<dbReference type="Pfam" id="PF08281">
    <property type="entry name" value="Sigma70_r4_2"/>
    <property type="match status" value="1"/>
</dbReference>
<dbReference type="GO" id="GO:0016987">
    <property type="term" value="F:sigma factor activity"/>
    <property type="evidence" value="ECO:0007669"/>
    <property type="project" value="UniProtKB-KW"/>
</dbReference>
<dbReference type="InterPro" id="IPR036388">
    <property type="entry name" value="WH-like_DNA-bd_sf"/>
</dbReference>
<keyword evidence="4" id="KW-0804">Transcription</keyword>
<dbReference type="GO" id="GO:0006352">
    <property type="term" value="P:DNA-templated transcription initiation"/>
    <property type="evidence" value="ECO:0007669"/>
    <property type="project" value="InterPro"/>
</dbReference>
<dbReference type="Gene3D" id="1.10.10.10">
    <property type="entry name" value="Winged helix-like DNA-binding domain superfamily/Winged helix DNA-binding domain"/>
    <property type="match status" value="1"/>
</dbReference>
<dbReference type="EMBL" id="UGSG01000001">
    <property type="protein sequence ID" value="SUA75853.1"/>
    <property type="molecule type" value="Genomic_DNA"/>
</dbReference>
<evidence type="ECO:0000256" key="5">
    <source>
        <dbReference type="SAM" id="MobiDB-lite"/>
    </source>
</evidence>
<proteinExistence type="inferred from homology"/>
<dbReference type="InterPro" id="IPR039425">
    <property type="entry name" value="RNA_pol_sigma-70-like"/>
</dbReference>
<evidence type="ECO:0000256" key="1">
    <source>
        <dbReference type="ARBA" id="ARBA00010641"/>
    </source>
</evidence>
<dbReference type="PANTHER" id="PTHR43133:SF62">
    <property type="entry name" value="RNA POLYMERASE SIGMA FACTOR SIGZ"/>
    <property type="match status" value="1"/>
</dbReference>
<dbReference type="SUPFAM" id="SSF88946">
    <property type="entry name" value="Sigma2 domain of RNA polymerase sigma factors"/>
    <property type="match status" value="1"/>
</dbReference>
<protein>
    <submittedName>
        <fullName evidence="8">Sigma-K factor</fullName>
    </submittedName>
</protein>
<dbReference type="OrthoDB" id="9784272at2"/>
<dbReference type="Gene3D" id="1.10.1740.10">
    <property type="match status" value="1"/>
</dbReference>
<dbReference type="SUPFAM" id="SSF88659">
    <property type="entry name" value="Sigma3 and sigma4 domains of RNA polymerase sigma factors"/>
    <property type="match status" value="1"/>
</dbReference>
<dbReference type="Pfam" id="PF04542">
    <property type="entry name" value="Sigma70_r2"/>
    <property type="match status" value="1"/>
</dbReference>
<dbReference type="InterPro" id="IPR013249">
    <property type="entry name" value="RNA_pol_sigma70_r4_t2"/>
</dbReference>
<evidence type="ECO:0000313" key="9">
    <source>
        <dbReference type="Proteomes" id="UP000254573"/>
    </source>
</evidence>
<reference evidence="8 9" key="1">
    <citation type="submission" date="2018-06" db="EMBL/GenBank/DDBJ databases">
        <authorList>
            <consortium name="Pathogen Informatics"/>
            <person name="Doyle S."/>
        </authorList>
    </citation>
    <scope>NUCLEOTIDE SEQUENCE [LARGE SCALE GENOMIC DNA]</scope>
    <source>
        <strain evidence="8 9">NCTC13160</strain>
    </source>
</reference>
<organism evidence="8 9">
    <name type="scientific">Pandoraea pnomenusa</name>
    <dbReference type="NCBI Taxonomy" id="93220"/>
    <lineage>
        <taxon>Bacteria</taxon>
        <taxon>Pseudomonadati</taxon>
        <taxon>Pseudomonadota</taxon>
        <taxon>Betaproteobacteria</taxon>
        <taxon>Burkholderiales</taxon>
        <taxon>Burkholderiaceae</taxon>
        <taxon>Pandoraea</taxon>
    </lineage>
</organism>
<feature type="region of interest" description="Disordered" evidence="5">
    <location>
        <begin position="1"/>
        <end position="34"/>
    </location>
</feature>
<dbReference type="KEGG" id="ppnm:LV28_05425"/>
<dbReference type="InterPro" id="IPR014284">
    <property type="entry name" value="RNA_pol_sigma-70_dom"/>
</dbReference>
<dbReference type="Proteomes" id="UP000254573">
    <property type="component" value="Unassembled WGS sequence"/>
</dbReference>
<dbReference type="InterPro" id="IPR013325">
    <property type="entry name" value="RNA_pol_sigma_r2"/>
</dbReference>
<dbReference type="InterPro" id="IPR007627">
    <property type="entry name" value="RNA_pol_sigma70_r2"/>
</dbReference>
<dbReference type="STRING" id="93220.A6P55_02570"/>
<evidence type="ECO:0000259" key="6">
    <source>
        <dbReference type="Pfam" id="PF04542"/>
    </source>
</evidence>
<evidence type="ECO:0000256" key="4">
    <source>
        <dbReference type="ARBA" id="ARBA00023163"/>
    </source>
</evidence>